<dbReference type="Gene3D" id="2.130.10.10">
    <property type="entry name" value="YVTN repeat-like/Quinoprotein amine dehydrogenase"/>
    <property type="match status" value="3"/>
</dbReference>
<proteinExistence type="predicted"/>
<dbReference type="GO" id="GO:0010411">
    <property type="term" value="P:xyloglucan metabolic process"/>
    <property type="evidence" value="ECO:0007669"/>
    <property type="project" value="TreeGrafter"/>
</dbReference>
<evidence type="ECO:0000313" key="2">
    <source>
        <dbReference type="EMBL" id="AXV09230.1"/>
    </source>
</evidence>
<dbReference type="PANTHER" id="PTHR43739">
    <property type="entry name" value="XYLOGLUCANASE (EUROFUNG)"/>
    <property type="match status" value="1"/>
</dbReference>
<keyword evidence="1" id="KW-1133">Transmembrane helix</keyword>
<dbReference type="KEGG" id="euz:DVS28_a4569"/>
<dbReference type="SUPFAM" id="SSF110296">
    <property type="entry name" value="Oligoxyloglucan reducing end-specific cellobiohydrolase"/>
    <property type="match status" value="1"/>
</dbReference>
<name>A0A346Y433_9ACTN</name>
<keyword evidence="3" id="KW-1185">Reference proteome</keyword>
<evidence type="ECO:0000313" key="3">
    <source>
        <dbReference type="Proteomes" id="UP000264006"/>
    </source>
</evidence>
<gene>
    <name evidence="2" type="ORF">DVS28_a4569</name>
</gene>
<protein>
    <recommendedName>
        <fullName evidence="4">Glycosyl hydrolase</fullName>
    </recommendedName>
</protein>
<keyword evidence="1" id="KW-0472">Membrane</keyword>
<feature type="transmembrane region" description="Helical" evidence="1">
    <location>
        <begin position="35"/>
        <end position="57"/>
    </location>
</feature>
<sequence>MQELGTSGSNQAAMTSITHSSRITSSWIQQASRRFSVRIFVVLQVAIVVAATLAGFASGSSPAMVDPRLALPPLQAPGEWFDSQRSIDGQAIDYAGALDQAAELRTDAIDGEWTNLGPSNIGGRVNDVVTDADDPTIVYAATASGGVWRGTERGLVWERAWPDDLTQAIGSMARNGNMLLAGSGEANPGGGSIVYGGTGAYLSTDDGTSWVSIGLADSGAIGRVVEHADGFLIAATGNLFVPGGERGLYRWAPGMDEPELWLAGPNDTTGAVDIAVDPTDPDHVLVAMWDHHRTPDARYYSGEGSGVYRTRDGGETWTLVADITTGDPAENGRMAVAFAPSDADRIYAEVANTANGRHGGFFVSDDGGETWALRTNSTLTATNSSYGWWFGRIYVDPADADRVFVMGLNLTYSENGGTSFSNVNTGLLGLAPGGDRIDPHSDQHSMVFETREKGLVYLGNDGGVYHSTDNGESWLSSPDQGWTQHYSVDVSDVGVGNAIVTGLQDNGCQITYSPLEGDWLPNGVCGDGLESVFQPGNPAVSWSCSQYGGCQRNVAGAGDLGILSFPGTNQDRWGWLADIEYSPADVTNNTLYTGSQFLWKSTNNGVSWTRFTGDLSSDPAQLDPNTGYQLRGVVTAIAPGHEGRLVWVGTDEGRLWTIDASNGQDATLVEADGLPDAWITSVTTDPTDDDTAWVTYSGFRGGSDAAHVFVTTDGGVTFTDISGSLPNAPVNDIIVAGDFLVVGTDVGVFALDRSATDPDWQTLGTNLPLVPVIQVDGDHGYVTAATFGHGIQRIELPGGSITGPAPLALSLGQ</sequence>
<dbReference type="EMBL" id="CP031165">
    <property type="protein sequence ID" value="AXV09230.1"/>
    <property type="molecule type" value="Genomic_DNA"/>
</dbReference>
<evidence type="ECO:0008006" key="4">
    <source>
        <dbReference type="Google" id="ProtNLM"/>
    </source>
</evidence>
<organism evidence="2 3">
    <name type="scientific">Euzebya pacifica</name>
    <dbReference type="NCBI Taxonomy" id="1608957"/>
    <lineage>
        <taxon>Bacteria</taxon>
        <taxon>Bacillati</taxon>
        <taxon>Actinomycetota</taxon>
        <taxon>Nitriliruptoria</taxon>
        <taxon>Euzebyales</taxon>
    </lineage>
</organism>
<accession>A0A346Y433</accession>
<dbReference type="PANTHER" id="PTHR43739:SF5">
    <property type="entry name" value="EXO-ALPHA-SIALIDASE"/>
    <property type="match status" value="1"/>
</dbReference>
<dbReference type="InterPro" id="IPR052025">
    <property type="entry name" value="Xyloglucanase_GH74"/>
</dbReference>
<dbReference type="InterPro" id="IPR002860">
    <property type="entry name" value="BNR_rpt"/>
</dbReference>
<evidence type="ECO:0000256" key="1">
    <source>
        <dbReference type="SAM" id="Phobius"/>
    </source>
</evidence>
<dbReference type="Proteomes" id="UP000264006">
    <property type="component" value="Chromosome"/>
</dbReference>
<keyword evidence="1" id="KW-0812">Transmembrane</keyword>
<dbReference type="CDD" id="cd15482">
    <property type="entry name" value="Sialidase_non-viral"/>
    <property type="match status" value="2"/>
</dbReference>
<dbReference type="Pfam" id="PF02012">
    <property type="entry name" value="BNR"/>
    <property type="match status" value="1"/>
</dbReference>
<reference evidence="2 3" key="1">
    <citation type="submission" date="2018-09" db="EMBL/GenBank/DDBJ databases">
        <title>Complete genome sequence of Euzebya sp. DY32-46 isolated from seawater of Pacific Ocean.</title>
        <authorList>
            <person name="Xu L."/>
            <person name="Wu Y.-H."/>
            <person name="Xu X.-W."/>
        </authorList>
    </citation>
    <scope>NUCLEOTIDE SEQUENCE [LARGE SCALE GENOMIC DNA]</scope>
    <source>
        <strain evidence="2 3">DY32-46</strain>
    </source>
</reference>
<dbReference type="InterPro" id="IPR015943">
    <property type="entry name" value="WD40/YVTN_repeat-like_dom_sf"/>
</dbReference>
<dbReference type="AlphaFoldDB" id="A0A346Y433"/>